<proteinExistence type="predicted"/>
<reference evidence="1" key="1">
    <citation type="submission" date="2024-09" db="EMBL/GenBank/DDBJ databases">
        <title>Black Yeasts Isolated from many extreme environments.</title>
        <authorList>
            <person name="Coleine C."/>
            <person name="Stajich J.E."/>
            <person name="Selbmann L."/>
        </authorList>
    </citation>
    <scope>NUCLEOTIDE SEQUENCE</scope>
    <source>
        <strain evidence="1">CCFEE 5737</strain>
    </source>
</reference>
<keyword evidence="2" id="KW-1185">Reference proteome</keyword>
<organism evidence="1 2">
    <name type="scientific">Coniosporium uncinatum</name>
    <dbReference type="NCBI Taxonomy" id="93489"/>
    <lineage>
        <taxon>Eukaryota</taxon>
        <taxon>Fungi</taxon>
        <taxon>Dikarya</taxon>
        <taxon>Ascomycota</taxon>
        <taxon>Pezizomycotina</taxon>
        <taxon>Dothideomycetes</taxon>
        <taxon>Dothideomycetes incertae sedis</taxon>
        <taxon>Coniosporium</taxon>
    </lineage>
</organism>
<dbReference type="EMBL" id="JAWDJW010009451">
    <property type="protein sequence ID" value="KAK3059395.1"/>
    <property type="molecule type" value="Genomic_DNA"/>
</dbReference>
<feature type="non-terminal residue" evidence="1">
    <location>
        <position position="453"/>
    </location>
</feature>
<comment type="caution">
    <text evidence="1">The sequence shown here is derived from an EMBL/GenBank/DDBJ whole genome shotgun (WGS) entry which is preliminary data.</text>
</comment>
<evidence type="ECO:0000313" key="2">
    <source>
        <dbReference type="Proteomes" id="UP001186974"/>
    </source>
</evidence>
<gene>
    <name evidence="1" type="ORF">LTS18_010973</name>
</gene>
<name>A0ACC3CYY7_9PEZI</name>
<sequence>MEQGAHPRGADRLQVDEEAASSSPSNLSTPPRSPSDSAHPATSNAAVSRDNFGVANNRVETLHTSTSATSSTKNNPSTTTAGPAAKKPRKKREPKVPAAGDDKPKEKKPRKPREPKDPNAPQGSRKKAKLSDPVHDEKLAQAANTISRQPKITDLVHGNITVTQPQHSLHNSQAMPSPSIIVRSNPDPNISHLVAPSSLPTTPRPASSGQHFDPIRSTNIHVVPSSVPAANSPTNMHRASASPAISGLMNPIPVPAPAQNRIVPSNPATPAPVSPAVTTRPNPPLVPSSAILASNASAYQANSLIRETEVDSRPAATQMNPPEPTTTGSAAHTPPPKPRKQEAPAPMPTGSGLLSALSLNGPTSAPADASKGEGVNIWLTFPVKGQTNVTINYAREVERKYGFAALHPRIAAKNERRRQMAAAAAALEKSAGKESGDEMSLDHSEPDTDAEMG</sequence>
<evidence type="ECO:0000313" key="1">
    <source>
        <dbReference type="EMBL" id="KAK3059395.1"/>
    </source>
</evidence>
<accession>A0ACC3CYY7</accession>
<protein>
    <submittedName>
        <fullName evidence="1">Uncharacterized protein</fullName>
    </submittedName>
</protein>
<dbReference type="Proteomes" id="UP001186974">
    <property type="component" value="Unassembled WGS sequence"/>
</dbReference>